<protein>
    <recommendedName>
        <fullName evidence="4 7">Flagellar hook-associated protein 1</fullName>
        <shortName evidence="7">HAP1</shortName>
    </recommendedName>
</protein>
<gene>
    <name evidence="7 11" type="primary">flgK</name>
    <name evidence="12" type="ORF">HLH25_01215</name>
    <name evidence="11" type="ORF">HLH26_00495</name>
</gene>
<evidence type="ECO:0000256" key="7">
    <source>
        <dbReference type="RuleBase" id="RU362065"/>
    </source>
</evidence>
<evidence type="ECO:0000313" key="12">
    <source>
        <dbReference type="EMBL" id="MBB2192272.1"/>
    </source>
</evidence>
<dbReference type="Proteomes" id="UP000561077">
    <property type="component" value="Unassembled WGS sequence"/>
</dbReference>
<comment type="subcellular location">
    <subcellularLocation>
        <location evidence="1 7">Bacterial flagellum</location>
    </subcellularLocation>
    <subcellularLocation>
        <location evidence="2 7">Secreted</location>
    </subcellularLocation>
</comment>
<dbReference type="PANTHER" id="PTHR30033:SF2">
    <property type="entry name" value="FLAGELLAR HOOK PROTEIN"/>
    <property type="match status" value="1"/>
</dbReference>
<evidence type="ECO:0000256" key="6">
    <source>
        <dbReference type="ARBA" id="ARBA00023143"/>
    </source>
</evidence>
<dbReference type="InterPro" id="IPR002371">
    <property type="entry name" value="FlgK"/>
</dbReference>
<evidence type="ECO:0000256" key="4">
    <source>
        <dbReference type="ARBA" id="ARBA00016244"/>
    </source>
</evidence>
<dbReference type="EMBL" id="JABEQO010000001">
    <property type="protein sequence ID" value="MBB2163033.1"/>
    <property type="molecule type" value="Genomic_DNA"/>
</dbReference>
<keyword evidence="11" id="KW-0282">Flagellum</keyword>
<dbReference type="PANTHER" id="PTHR30033">
    <property type="entry name" value="FLAGELLAR HOOK-ASSOCIATED PROTEIN 1"/>
    <property type="match status" value="1"/>
</dbReference>
<dbReference type="InterPro" id="IPR053927">
    <property type="entry name" value="FlgK_helical"/>
</dbReference>
<sequence>MDLLSSLSVATSGLNAIEYQYSVTSQNVANQSTTGYVSETATVTSAVTAGVGNGVRIGATQLHINQALQSALYAQNAQVASYTAMDNSLTALSAVQGTTAANSTNTTPAGTTNTLTDQLGNVQAELTSLISTPLQSVAQTQVITGAQSLTNTIHTLSSTYATQRQNAQDSVASTVPAINSDLTQIGVLSQQIVKFKSLGSDTADLENQRLGVMTDLSSKLSVTFSQSSNGDMIVRTEDGTKLPTRPDQIGLSDSSQKLPSTTWPLSTSDVTVTSAMSYTGGSTSAIPGIMLTGTDITSHLAGGTLGANITLRDETYPKAQAQLDSFSYTLINRFNNAGLSLFTNGTDATGTTVPQSSNTTQTTPAGIVGLSSAISVSTMYVNTPSLLTTTTTTTDNAGNKTTTAATNTTTGTTTAGDSTIIQQVLSQAFGTSAANVSDQTSSGGPDLAAPTNNLGVNGNISTGYTGAQGLLQLATALTSDQGATIAATSSNLAASTSVQTVLQAKVADVSGVNVNDELAKVVALQNAYTANAKIVSAVQTMFTAFLNAIN</sequence>
<dbReference type="EMBL" id="JABEQN010000001">
    <property type="protein sequence ID" value="MBB2192272.1"/>
    <property type="molecule type" value="Genomic_DNA"/>
</dbReference>
<keyword evidence="5 7" id="KW-0964">Secreted</keyword>
<proteinExistence type="inferred from homology"/>
<evidence type="ECO:0000256" key="2">
    <source>
        <dbReference type="ARBA" id="ARBA00004613"/>
    </source>
</evidence>
<evidence type="ECO:0000256" key="5">
    <source>
        <dbReference type="ARBA" id="ARBA00022525"/>
    </source>
</evidence>
<accession>A0A7W4NTD1</accession>
<organism evidence="11 14">
    <name type="scientific">Gluconacetobacter dulcium</name>
    <dbReference type="NCBI Taxonomy" id="2729096"/>
    <lineage>
        <taxon>Bacteria</taxon>
        <taxon>Pseudomonadati</taxon>
        <taxon>Pseudomonadota</taxon>
        <taxon>Alphaproteobacteria</taxon>
        <taxon>Acetobacterales</taxon>
        <taxon>Acetobacteraceae</taxon>
        <taxon>Gluconacetobacter</taxon>
    </lineage>
</organism>
<dbReference type="Pfam" id="PF22638">
    <property type="entry name" value="FlgK_D1"/>
    <property type="match status" value="1"/>
</dbReference>
<feature type="region of interest" description="Disordered" evidence="8">
    <location>
        <begin position="237"/>
        <end position="262"/>
    </location>
</feature>
<evidence type="ECO:0000313" key="11">
    <source>
        <dbReference type="EMBL" id="MBB2163033.1"/>
    </source>
</evidence>
<keyword evidence="13" id="KW-1185">Reference proteome</keyword>
<feature type="domain" description="Flagellar hook-associated protein FlgK helical" evidence="10">
    <location>
        <begin position="110"/>
        <end position="337"/>
    </location>
</feature>
<comment type="similarity">
    <text evidence="3 7">Belongs to the flagella basal body rod proteins family.</text>
</comment>
<evidence type="ECO:0000259" key="10">
    <source>
        <dbReference type="Pfam" id="PF22638"/>
    </source>
</evidence>
<dbReference type="GO" id="GO:0044780">
    <property type="term" value="P:bacterial-type flagellum assembly"/>
    <property type="evidence" value="ECO:0007669"/>
    <property type="project" value="InterPro"/>
</dbReference>
<reference evidence="13 14" key="1">
    <citation type="submission" date="2020-04" db="EMBL/GenBank/DDBJ databases">
        <title>Description of novel Gluconacetobacter.</title>
        <authorList>
            <person name="Sombolestani A."/>
        </authorList>
    </citation>
    <scope>NUCLEOTIDE SEQUENCE [LARGE SCALE GENOMIC DNA]</scope>
    <source>
        <strain evidence="12 13">LMG 1728</strain>
        <strain evidence="11 14">LMG 1731</strain>
    </source>
</reference>
<dbReference type="InterPro" id="IPR010930">
    <property type="entry name" value="Flg_bb/hook_C_dom"/>
</dbReference>
<dbReference type="GO" id="GO:0005198">
    <property type="term" value="F:structural molecule activity"/>
    <property type="evidence" value="ECO:0007669"/>
    <property type="project" value="UniProtKB-UniRule"/>
</dbReference>
<evidence type="ECO:0000313" key="13">
    <source>
        <dbReference type="Proteomes" id="UP000540490"/>
    </source>
</evidence>
<dbReference type="Proteomes" id="UP000540490">
    <property type="component" value="Unassembled WGS sequence"/>
</dbReference>
<evidence type="ECO:0000256" key="8">
    <source>
        <dbReference type="SAM" id="MobiDB-lite"/>
    </source>
</evidence>
<name>A0A7W4NTD1_9PROT</name>
<feature type="region of interest" description="Disordered" evidence="8">
    <location>
        <begin position="389"/>
        <end position="413"/>
    </location>
</feature>
<dbReference type="AlphaFoldDB" id="A0A7W4NTD1"/>
<evidence type="ECO:0000256" key="1">
    <source>
        <dbReference type="ARBA" id="ARBA00004365"/>
    </source>
</evidence>
<dbReference type="NCBIfam" id="TIGR02492">
    <property type="entry name" value="flgK_ends"/>
    <property type="match status" value="1"/>
</dbReference>
<keyword evidence="11" id="KW-0969">Cilium</keyword>
<feature type="compositionally biased region" description="Polar residues" evidence="8">
    <location>
        <begin position="251"/>
        <end position="262"/>
    </location>
</feature>
<keyword evidence="11" id="KW-0966">Cell projection</keyword>
<keyword evidence="6 7" id="KW-0975">Bacterial flagellum</keyword>
<dbReference type="SUPFAM" id="SSF64518">
    <property type="entry name" value="Phase 1 flagellin"/>
    <property type="match status" value="1"/>
</dbReference>
<evidence type="ECO:0000256" key="3">
    <source>
        <dbReference type="ARBA" id="ARBA00009677"/>
    </source>
</evidence>
<dbReference type="GO" id="GO:0009424">
    <property type="term" value="C:bacterial-type flagellum hook"/>
    <property type="evidence" value="ECO:0007669"/>
    <property type="project" value="UniProtKB-UniRule"/>
</dbReference>
<dbReference type="Pfam" id="PF06429">
    <property type="entry name" value="Flg_bbr_C"/>
    <property type="match status" value="1"/>
</dbReference>
<evidence type="ECO:0000313" key="14">
    <source>
        <dbReference type="Proteomes" id="UP000561077"/>
    </source>
</evidence>
<dbReference type="PRINTS" id="PR01005">
    <property type="entry name" value="FLGHOOKAP1"/>
</dbReference>
<feature type="domain" description="Flagellar basal-body/hook protein C-terminal" evidence="9">
    <location>
        <begin position="510"/>
        <end position="544"/>
    </location>
</feature>
<comment type="caution">
    <text evidence="11">The sequence shown here is derived from an EMBL/GenBank/DDBJ whole genome shotgun (WGS) entry which is preliminary data.</text>
</comment>
<evidence type="ECO:0000259" key="9">
    <source>
        <dbReference type="Pfam" id="PF06429"/>
    </source>
</evidence>
<dbReference type="GO" id="GO:0005576">
    <property type="term" value="C:extracellular region"/>
    <property type="evidence" value="ECO:0007669"/>
    <property type="project" value="UniProtKB-SubCell"/>
</dbReference>
<dbReference type="RefSeq" id="WP_182972308.1">
    <property type="nucleotide sequence ID" value="NZ_JABEQN010000001.1"/>
</dbReference>